<dbReference type="AlphaFoldDB" id="A0A225X638"/>
<dbReference type="Proteomes" id="UP000198211">
    <property type="component" value="Unassembled WGS sequence"/>
</dbReference>
<evidence type="ECO:0008006" key="3">
    <source>
        <dbReference type="Google" id="ProtNLM"/>
    </source>
</evidence>
<keyword evidence="2" id="KW-1185">Reference proteome</keyword>
<comment type="caution">
    <text evidence="1">The sequence shown here is derived from an EMBL/GenBank/DDBJ whole genome shotgun (WGS) entry which is preliminary data.</text>
</comment>
<dbReference type="EMBL" id="NBNE01000004">
    <property type="protein sequence ID" value="OWZ24739.1"/>
    <property type="molecule type" value="Genomic_DNA"/>
</dbReference>
<accession>A0A225X638</accession>
<organism evidence="1 2">
    <name type="scientific">Phytophthora megakarya</name>
    <dbReference type="NCBI Taxonomy" id="4795"/>
    <lineage>
        <taxon>Eukaryota</taxon>
        <taxon>Sar</taxon>
        <taxon>Stramenopiles</taxon>
        <taxon>Oomycota</taxon>
        <taxon>Peronosporomycetes</taxon>
        <taxon>Peronosporales</taxon>
        <taxon>Peronosporaceae</taxon>
        <taxon>Phytophthora</taxon>
    </lineage>
</organism>
<dbReference type="OrthoDB" id="116316at2759"/>
<sequence length="142" mass="15909">MLTRLNAQRAEHLQQATELVAFEIAFEENMVEQDNSPGQEGRGNADGWKIRRSRTSWSFDKKDCPGKDDSAKELKISLAGGTGTSEDKHRSILDCGSSVNLVKNTNLLKNVKNGDEQYLVANGESIRVIKKMKLKLPWTDME</sequence>
<gene>
    <name evidence="1" type="ORF">PHMEG_000177</name>
</gene>
<proteinExistence type="predicted"/>
<evidence type="ECO:0000313" key="1">
    <source>
        <dbReference type="EMBL" id="OWZ24739.1"/>
    </source>
</evidence>
<name>A0A225X638_9STRA</name>
<evidence type="ECO:0000313" key="2">
    <source>
        <dbReference type="Proteomes" id="UP000198211"/>
    </source>
</evidence>
<protein>
    <recommendedName>
        <fullName evidence="3">Polyprotein</fullName>
    </recommendedName>
</protein>
<reference evidence="2" key="1">
    <citation type="submission" date="2017-03" db="EMBL/GenBank/DDBJ databases">
        <title>Phytopthora megakarya and P. palmivora, two closely related causual agents of cacao black pod achieved similar genome size and gene model numbers by different mechanisms.</title>
        <authorList>
            <person name="Ali S."/>
            <person name="Shao J."/>
            <person name="Larry D.J."/>
            <person name="Kronmiller B."/>
            <person name="Shen D."/>
            <person name="Strem M.D."/>
            <person name="Melnick R.L."/>
            <person name="Guiltinan M.J."/>
            <person name="Tyler B.M."/>
            <person name="Meinhardt L.W."/>
            <person name="Bailey B.A."/>
        </authorList>
    </citation>
    <scope>NUCLEOTIDE SEQUENCE [LARGE SCALE GENOMIC DNA]</scope>
    <source>
        <strain evidence="2">zdho120</strain>
    </source>
</reference>